<sequence>MQTLRSSQQMSEAMRGATKALGAMNRSMNIMSVQRILQEFERESSTMDMKDEMMNDTMEDALGEDDAMGEGIGEDEESDTILREVLDEIGVSVNQKLGNVPDSAPALAQANAPARVAIGEGVGGATAPGAASDESALQDRLDRLRKT</sequence>
<feature type="region of interest" description="Disordered" evidence="1">
    <location>
        <begin position="120"/>
        <end position="147"/>
    </location>
</feature>
<dbReference type="InterPro" id="IPR005024">
    <property type="entry name" value="Snf7_fam"/>
</dbReference>
<dbReference type="PANTHER" id="PTHR10476">
    <property type="entry name" value="CHARGED MULTIVESICULAR BODY PROTEIN"/>
    <property type="match status" value="1"/>
</dbReference>
<dbReference type="AlphaFoldDB" id="A0AAF0EXW6"/>
<proteinExistence type="predicted"/>
<gene>
    <name evidence="2" type="primary">DID4</name>
    <name evidence="2" type="ORF">MJAP1_001946</name>
</gene>
<name>A0AAF0EXW6_9BASI</name>
<dbReference type="Pfam" id="PF03357">
    <property type="entry name" value="Snf7"/>
    <property type="match status" value="1"/>
</dbReference>
<evidence type="ECO:0000313" key="3">
    <source>
        <dbReference type="Proteomes" id="UP001217754"/>
    </source>
</evidence>
<feature type="compositionally biased region" description="Basic and acidic residues" evidence="1">
    <location>
        <begin position="137"/>
        <end position="147"/>
    </location>
</feature>
<evidence type="ECO:0000256" key="1">
    <source>
        <dbReference type="SAM" id="MobiDB-lite"/>
    </source>
</evidence>
<dbReference type="Gene3D" id="6.10.140.1230">
    <property type="match status" value="1"/>
</dbReference>
<dbReference type="GO" id="GO:0007034">
    <property type="term" value="P:vacuolar transport"/>
    <property type="evidence" value="ECO:0007669"/>
    <property type="project" value="InterPro"/>
</dbReference>
<protein>
    <submittedName>
        <fullName evidence="2">ESCRT-III subunit protein did4</fullName>
    </submittedName>
</protein>
<organism evidence="2 3">
    <name type="scientific">Malassezia japonica</name>
    <dbReference type="NCBI Taxonomy" id="223818"/>
    <lineage>
        <taxon>Eukaryota</taxon>
        <taxon>Fungi</taxon>
        <taxon>Dikarya</taxon>
        <taxon>Basidiomycota</taxon>
        <taxon>Ustilaginomycotina</taxon>
        <taxon>Malasseziomycetes</taxon>
        <taxon>Malasseziales</taxon>
        <taxon>Malasseziaceae</taxon>
        <taxon>Malassezia</taxon>
    </lineage>
</organism>
<reference evidence="2" key="1">
    <citation type="submission" date="2023-03" db="EMBL/GenBank/DDBJ databases">
        <title>Mating type loci evolution in Malassezia.</title>
        <authorList>
            <person name="Coelho M.A."/>
        </authorList>
    </citation>
    <scope>NUCLEOTIDE SEQUENCE</scope>
    <source>
        <strain evidence="2">CBS 9431</strain>
    </source>
</reference>
<dbReference type="Proteomes" id="UP001217754">
    <property type="component" value="Chromosome 3"/>
</dbReference>
<dbReference type="EMBL" id="CP119960">
    <property type="protein sequence ID" value="WFD38980.1"/>
    <property type="molecule type" value="Genomic_DNA"/>
</dbReference>
<keyword evidence="3" id="KW-1185">Reference proteome</keyword>
<accession>A0AAF0EXW6</accession>
<evidence type="ECO:0000313" key="2">
    <source>
        <dbReference type="EMBL" id="WFD38980.1"/>
    </source>
</evidence>
<dbReference type="RefSeq" id="XP_060121877.1">
    <property type="nucleotide sequence ID" value="XM_060265894.1"/>
</dbReference>
<dbReference type="GeneID" id="85225595"/>